<protein>
    <submittedName>
        <fullName evidence="1">Uncharacterized protein</fullName>
    </submittedName>
</protein>
<dbReference type="EMBL" id="SMCX01000015">
    <property type="protein sequence ID" value="TCW23167.1"/>
    <property type="molecule type" value="Genomic_DNA"/>
</dbReference>
<evidence type="ECO:0000313" key="1">
    <source>
        <dbReference type="EMBL" id="TCW23167.1"/>
    </source>
</evidence>
<name>A0A4R3ZSD8_9ACTN</name>
<dbReference type="GeneID" id="89531545"/>
<sequence>MNSAIRYPSDRYPIIRTALSETRPKQEESTLLTATRAQVVAALAYLGAERGSV</sequence>
<dbReference type="RefSeq" id="WP_165928504.1">
    <property type="nucleotide sequence ID" value="NZ_CP143053.1"/>
</dbReference>
<comment type="caution">
    <text evidence="1">The sequence shown here is derived from an EMBL/GenBank/DDBJ whole genome shotgun (WGS) entry which is preliminary data.</text>
</comment>
<gene>
    <name evidence="1" type="ORF">EDD19_11595</name>
</gene>
<proteinExistence type="predicted"/>
<dbReference type="Proteomes" id="UP000295805">
    <property type="component" value="Unassembled WGS sequence"/>
</dbReference>
<organism evidence="1 2">
    <name type="scientific">Dietzia cinnamea</name>
    <dbReference type="NCBI Taxonomy" id="321318"/>
    <lineage>
        <taxon>Bacteria</taxon>
        <taxon>Bacillati</taxon>
        <taxon>Actinomycetota</taxon>
        <taxon>Actinomycetes</taxon>
        <taxon>Mycobacteriales</taxon>
        <taxon>Dietziaceae</taxon>
        <taxon>Dietzia</taxon>
    </lineage>
</organism>
<accession>A0A4R3ZSD8</accession>
<evidence type="ECO:0000313" key="2">
    <source>
        <dbReference type="Proteomes" id="UP000295805"/>
    </source>
</evidence>
<reference evidence="1 2" key="1">
    <citation type="submission" date="2019-03" db="EMBL/GenBank/DDBJ databases">
        <title>Root nodule microbial communities of legume samples collected from USA, Mexico and Botswana.</title>
        <authorList>
            <person name="Hirsch A."/>
        </authorList>
    </citation>
    <scope>NUCLEOTIDE SEQUENCE [LARGE SCALE GENOMIC DNA]</scope>
    <source>
        <strain evidence="1 2">55</strain>
    </source>
</reference>
<dbReference type="AlphaFoldDB" id="A0A4R3ZSD8"/>